<dbReference type="Proteomes" id="UP000030428">
    <property type="component" value="Unassembled WGS sequence"/>
</dbReference>
<protein>
    <submittedName>
        <fullName evidence="2">Uncharacterized protein</fullName>
    </submittedName>
</protein>
<organism evidence="2 3">
    <name type="scientific">Candidatus Thiomargarita nelsonii</name>
    <dbReference type="NCBI Taxonomy" id="1003181"/>
    <lineage>
        <taxon>Bacteria</taxon>
        <taxon>Pseudomonadati</taxon>
        <taxon>Pseudomonadota</taxon>
        <taxon>Gammaproteobacteria</taxon>
        <taxon>Thiotrichales</taxon>
        <taxon>Thiotrichaceae</taxon>
        <taxon>Thiomargarita</taxon>
    </lineage>
</organism>
<comment type="caution">
    <text evidence="2">The sequence shown here is derived from an EMBL/GenBank/DDBJ whole genome shotgun (WGS) entry which is preliminary data.</text>
</comment>
<evidence type="ECO:0000313" key="2">
    <source>
        <dbReference type="EMBL" id="KHD05477.1"/>
    </source>
</evidence>
<proteinExistence type="predicted"/>
<dbReference type="EMBL" id="JSZA02000060">
    <property type="protein sequence ID" value="KHD05477.1"/>
    <property type="molecule type" value="Genomic_DNA"/>
</dbReference>
<dbReference type="AlphaFoldDB" id="A0A0A6P4X8"/>
<keyword evidence="3" id="KW-1185">Reference proteome</keyword>
<evidence type="ECO:0000313" key="3">
    <source>
        <dbReference type="Proteomes" id="UP000030428"/>
    </source>
</evidence>
<accession>A0A0A6P4X8</accession>
<name>A0A0A6P4X8_9GAMM</name>
<evidence type="ECO:0000256" key="1">
    <source>
        <dbReference type="SAM" id="MobiDB-lite"/>
    </source>
</evidence>
<feature type="compositionally biased region" description="Polar residues" evidence="1">
    <location>
        <begin position="13"/>
        <end position="31"/>
    </location>
</feature>
<gene>
    <name evidence="2" type="ORF">PN36_16305</name>
</gene>
<sequence length="137" mass="16093">MIPVAAQPEPSHFSKQVRNPGQQFLSKVQKPTSQQWRGKEYWQRALPDMRIAYNSICAYSAFWIPHSTGNQPKPALSSNQKDKLWETIKHLKLNDDEDLVIERQTWYLNYLNKEISFEHLKKKAPFIALEAERQNLV</sequence>
<feature type="region of interest" description="Disordered" evidence="1">
    <location>
        <begin position="1"/>
        <end position="31"/>
    </location>
</feature>
<reference evidence="2 3" key="1">
    <citation type="journal article" date="2016" name="Front. Microbiol.">
        <title>Single-Cell (Meta-)Genomics of a Dimorphic Candidatus Thiomargarita nelsonii Reveals Genomic Plasticity.</title>
        <authorList>
            <person name="Flood B.E."/>
            <person name="Fliss P."/>
            <person name="Jones D.S."/>
            <person name="Dick G.J."/>
            <person name="Jain S."/>
            <person name="Kaster A.K."/>
            <person name="Winkel M."/>
            <person name="Mussmann M."/>
            <person name="Bailey J."/>
        </authorList>
    </citation>
    <scope>NUCLEOTIDE SEQUENCE [LARGE SCALE GENOMIC DNA]</scope>
    <source>
        <strain evidence="2">Hydrate Ridge</strain>
    </source>
</reference>